<comment type="caution">
    <text evidence="1">The sequence shown here is derived from an EMBL/GenBank/DDBJ whole genome shotgun (WGS) entry which is preliminary data.</text>
</comment>
<gene>
    <name evidence="1" type="ORF">FHX44_114129</name>
</gene>
<dbReference type="Gene3D" id="3.30.70.100">
    <property type="match status" value="1"/>
</dbReference>
<evidence type="ECO:0008006" key="3">
    <source>
        <dbReference type="Google" id="ProtNLM"/>
    </source>
</evidence>
<sequence>MLIDWRESSTALEEQVVIVTIARVADPDRFLEVFTTVGAEKRREHGCRGARVYFDPDDAHRVWSVFDWDAKDYDEFLADPEIPAIARELGIQAPPVHVVAATELDA</sequence>
<dbReference type="InterPro" id="IPR011008">
    <property type="entry name" value="Dimeric_a/b-barrel"/>
</dbReference>
<evidence type="ECO:0000313" key="1">
    <source>
        <dbReference type="EMBL" id="TWF78210.1"/>
    </source>
</evidence>
<dbReference type="EMBL" id="VIWU01000001">
    <property type="protein sequence ID" value="TWF78210.1"/>
    <property type="molecule type" value="Genomic_DNA"/>
</dbReference>
<dbReference type="SUPFAM" id="SSF54909">
    <property type="entry name" value="Dimeric alpha+beta barrel"/>
    <property type="match status" value="1"/>
</dbReference>
<protein>
    <recommendedName>
        <fullName evidence="3">Quinol monooxygenase YgiN</fullName>
    </recommendedName>
</protein>
<name>A0A561STL5_9PSEU</name>
<dbReference type="Proteomes" id="UP000321261">
    <property type="component" value="Unassembled WGS sequence"/>
</dbReference>
<keyword evidence="2" id="KW-1185">Reference proteome</keyword>
<evidence type="ECO:0000313" key="2">
    <source>
        <dbReference type="Proteomes" id="UP000321261"/>
    </source>
</evidence>
<proteinExistence type="predicted"/>
<dbReference type="AlphaFoldDB" id="A0A561STL5"/>
<accession>A0A561STL5</accession>
<organism evidence="1 2">
    <name type="scientific">Pseudonocardia hierapolitana</name>
    <dbReference type="NCBI Taxonomy" id="1128676"/>
    <lineage>
        <taxon>Bacteria</taxon>
        <taxon>Bacillati</taxon>
        <taxon>Actinomycetota</taxon>
        <taxon>Actinomycetes</taxon>
        <taxon>Pseudonocardiales</taxon>
        <taxon>Pseudonocardiaceae</taxon>
        <taxon>Pseudonocardia</taxon>
    </lineage>
</organism>
<reference evidence="1 2" key="1">
    <citation type="submission" date="2019-06" db="EMBL/GenBank/DDBJ databases">
        <title>Sequencing the genomes of 1000 actinobacteria strains.</title>
        <authorList>
            <person name="Klenk H.-P."/>
        </authorList>
    </citation>
    <scope>NUCLEOTIDE SEQUENCE [LARGE SCALE GENOMIC DNA]</scope>
    <source>
        <strain evidence="1 2">DSM 45671</strain>
    </source>
</reference>
<dbReference type="RefSeq" id="WP_246170495.1">
    <property type="nucleotide sequence ID" value="NZ_VIWU01000001.1"/>
</dbReference>